<dbReference type="OrthoDB" id="1470350at2759"/>
<dbReference type="SUPFAM" id="SSF48264">
    <property type="entry name" value="Cytochrome P450"/>
    <property type="match status" value="1"/>
</dbReference>
<dbReference type="PRINTS" id="PR00385">
    <property type="entry name" value="P450"/>
</dbReference>
<dbReference type="PROSITE" id="PS00086">
    <property type="entry name" value="CYTOCHROME_P450"/>
    <property type="match status" value="1"/>
</dbReference>
<keyword evidence="9" id="KW-1185">Reference proteome</keyword>
<name>A0A1Y1ZFE6_9PLEO</name>
<keyword evidence="5 6" id="KW-0349">Heme</keyword>
<proteinExistence type="inferred from homology"/>
<dbReference type="GO" id="GO:0005506">
    <property type="term" value="F:iron ion binding"/>
    <property type="evidence" value="ECO:0007669"/>
    <property type="project" value="InterPro"/>
</dbReference>
<feature type="transmembrane region" description="Helical" evidence="7">
    <location>
        <begin position="14"/>
        <end position="32"/>
    </location>
</feature>
<dbReference type="AlphaFoldDB" id="A0A1Y1ZFE6"/>
<dbReference type="Proteomes" id="UP000193144">
    <property type="component" value="Unassembled WGS sequence"/>
</dbReference>
<dbReference type="InterPro" id="IPR050364">
    <property type="entry name" value="Cytochrome_P450_fung"/>
</dbReference>
<reference evidence="8 9" key="1">
    <citation type="submission" date="2016-07" db="EMBL/GenBank/DDBJ databases">
        <title>Pervasive Adenine N6-methylation of Active Genes in Fungi.</title>
        <authorList>
            <consortium name="DOE Joint Genome Institute"/>
            <person name="Mondo S.J."/>
            <person name="Dannebaum R.O."/>
            <person name="Kuo R.C."/>
            <person name="Labutti K."/>
            <person name="Haridas S."/>
            <person name="Kuo A."/>
            <person name="Salamov A."/>
            <person name="Ahrendt S.R."/>
            <person name="Lipzen A."/>
            <person name="Sullivan W."/>
            <person name="Andreopoulos W.B."/>
            <person name="Clum A."/>
            <person name="Lindquist E."/>
            <person name="Daum C."/>
            <person name="Ramamoorthy G.K."/>
            <person name="Gryganskyi A."/>
            <person name="Culley D."/>
            <person name="Magnuson J.K."/>
            <person name="James T.Y."/>
            <person name="O'Malley M.A."/>
            <person name="Stajich J.E."/>
            <person name="Spatafora J.W."/>
            <person name="Visel A."/>
            <person name="Grigoriev I.V."/>
        </authorList>
    </citation>
    <scope>NUCLEOTIDE SEQUENCE [LARGE SCALE GENOMIC DNA]</scope>
    <source>
        <strain evidence="8 9">CBS 115471</strain>
    </source>
</reference>
<comment type="cofactor">
    <cofactor evidence="5">
        <name>heme</name>
        <dbReference type="ChEBI" id="CHEBI:30413"/>
    </cofactor>
</comment>
<evidence type="ECO:0000256" key="7">
    <source>
        <dbReference type="SAM" id="Phobius"/>
    </source>
</evidence>
<evidence type="ECO:0000313" key="9">
    <source>
        <dbReference type="Proteomes" id="UP000193144"/>
    </source>
</evidence>
<dbReference type="InterPro" id="IPR036396">
    <property type="entry name" value="Cyt_P450_sf"/>
</dbReference>
<comment type="similarity">
    <text evidence="1 6">Belongs to the cytochrome P450 family.</text>
</comment>
<dbReference type="GO" id="GO:0004497">
    <property type="term" value="F:monooxygenase activity"/>
    <property type="evidence" value="ECO:0007669"/>
    <property type="project" value="UniProtKB-KW"/>
</dbReference>
<dbReference type="Gene3D" id="1.10.630.10">
    <property type="entry name" value="Cytochrome P450"/>
    <property type="match status" value="1"/>
</dbReference>
<accession>A0A1Y1ZFE6</accession>
<keyword evidence="6" id="KW-0503">Monooxygenase</keyword>
<protein>
    <submittedName>
        <fullName evidence="8">Cytochrome P450</fullName>
    </submittedName>
</protein>
<evidence type="ECO:0000256" key="4">
    <source>
        <dbReference type="ARBA" id="ARBA00023004"/>
    </source>
</evidence>
<evidence type="ECO:0000313" key="8">
    <source>
        <dbReference type="EMBL" id="ORY08946.1"/>
    </source>
</evidence>
<dbReference type="InterPro" id="IPR017972">
    <property type="entry name" value="Cyt_P450_CS"/>
</dbReference>
<dbReference type="GO" id="GO:0020037">
    <property type="term" value="F:heme binding"/>
    <property type="evidence" value="ECO:0007669"/>
    <property type="project" value="InterPro"/>
</dbReference>
<evidence type="ECO:0000256" key="1">
    <source>
        <dbReference type="ARBA" id="ARBA00010617"/>
    </source>
</evidence>
<dbReference type="InterPro" id="IPR002401">
    <property type="entry name" value="Cyt_P450_E_grp-I"/>
</dbReference>
<dbReference type="STRING" id="1231657.A0A1Y1ZFE6"/>
<evidence type="ECO:0000256" key="5">
    <source>
        <dbReference type="PIRSR" id="PIRSR602401-1"/>
    </source>
</evidence>
<keyword evidence="7" id="KW-1133">Transmembrane helix</keyword>
<dbReference type="PANTHER" id="PTHR46300">
    <property type="entry name" value="P450, PUTATIVE (EUROFUNG)-RELATED-RELATED"/>
    <property type="match status" value="1"/>
</dbReference>
<evidence type="ECO:0000256" key="2">
    <source>
        <dbReference type="ARBA" id="ARBA00022723"/>
    </source>
</evidence>
<feature type="binding site" description="axial binding residue" evidence="5">
    <location>
        <position position="451"/>
    </location>
    <ligand>
        <name>heme</name>
        <dbReference type="ChEBI" id="CHEBI:30413"/>
    </ligand>
    <ligandPart>
        <name>Fe</name>
        <dbReference type="ChEBI" id="CHEBI:18248"/>
    </ligandPart>
</feature>
<dbReference type="GO" id="GO:0016705">
    <property type="term" value="F:oxidoreductase activity, acting on paired donors, with incorporation or reduction of molecular oxygen"/>
    <property type="evidence" value="ECO:0007669"/>
    <property type="project" value="InterPro"/>
</dbReference>
<keyword evidence="4 5" id="KW-0408">Iron</keyword>
<evidence type="ECO:0000256" key="3">
    <source>
        <dbReference type="ARBA" id="ARBA00023002"/>
    </source>
</evidence>
<sequence length="527" mass="60351">MATSLQNFLINKSLALPILITTLLAIIVTRFWRRSRLPKGTRLPPGPPGVPFLGNLPQIPAVHAWIKFKQWSDQYGPIFRLNLAGGNHYVVSTEKIANDLLRGRGMIYSSREQLPSAAVLLSDNKRMLFLPHGELWRKQRKMMHHFAMPSAAASYQPSQLAESSRLLRNMIREPAKYEKWLELYAAGLVFRLAYGKVIESDDAELKAIQSVVHTVERIASPGQYLVDTFPILMKLPNFLAPFKRELKQLHKVELDMYRGLLNRSRGKKGSGEAPDCWQRTFIESEDKFDLSDDEGAYVIGALYEAGSSTTSSAMMNVLLALVHYPEWQKKLEEETDRVVGNSRMPIFEDLESLPTVRAVVKESLRWRPITAGGVPHLLDEDDVYEGFFFPKGTNIHPCQWAIHREEALYPDPETFNPDRWLSPSFPTFREPLSVYPNLQGFSSFGHGRRICPGLNIAERSLYIFTARLAWACHISQKKGPDGKEIEVPWYDYNTGFVCQPNWFPFDLEARDGKNKIVEREWKKDWEV</sequence>
<keyword evidence="7" id="KW-0812">Transmembrane</keyword>
<comment type="caution">
    <text evidence="8">The sequence shown here is derived from an EMBL/GenBank/DDBJ whole genome shotgun (WGS) entry which is preliminary data.</text>
</comment>
<organism evidence="8 9">
    <name type="scientific">Clohesyomyces aquaticus</name>
    <dbReference type="NCBI Taxonomy" id="1231657"/>
    <lineage>
        <taxon>Eukaryota</taxon>
        <taxon>Fungi</taxon>
        <taxon>Dikarya</taxon>
        <taxon>Ascomycota</taxon>
        <taxon>Pezizomycotina</taxon>
        <taxon>Dothideomycetes</taxon>
        <taxon>Pleosporomycetidae</taxon>
        <taxon>Pleosporales</taxon>
        <taxon>Lindgomycetaceae</taxon>
        <taxon>Clohesyomyces</taxon>
    </lineage>
</organism>
<dbReference type="Pfam" id="PF00067">
    <property type="entry name" value="p450"/>
    <property type="match status" value="1"/>
</dbReference>
<evidence type="ECO:0000256" key="6">
    <source>
        <dbReference type="RuleBase" id="RU000461"/>
    </source>
</evidence>
<dbReference type="PRINTS" id="PR00463">
    <property type="entry name" value="EP450I"/>
</dbReference>
<keyword evidence="2 5" id="KW-0479">Metal-binding</keyword>
<dbReference type="InterPro" id="IPR001128">
    <property type="entry name" value="Cyt_P450"/>
</dbReference>
<keyword evidence="7" id="KW-0472">Membrane</keyword>
<gene>
    <name evidence="8" type="ORF">BCR34DRAFT_626023</name>
</gene>
<dbReference type="EMBL" id="MCFA01000093">
    <property type="protein sequence ID" value="ORY08946.1"/>
    <property type="molecule type" value="Genomic_DNA"/>
</dbReference>
<dbReference type="PANTHER" id="PTHR46300:SF8">
    <property type="entry name" value="CYTOCHROME P450 2E1"/>
    <property type="match status" value="1"/>
</dbReference>
<keyword evidence="3 6" id="KW-0560">Oxidoreductase</keyword>
<dbReference type="CDD" id="cd11065">
    <property type="entry name" value="CYP64-like"/>
    <property type="match status" value="1"/>
</dbReference>